<dbReference type="Proteomes" id="UP000295447">
    <property type="component" value="Unassembled WGS sequence"/>
</dbReference>
<gene>
    <name evidence="1" type="ORF">EV650_4162</name>
</gene>
<evidence type="ECO:0000313" key="2">
    <source>
        <dbReference type="Proteomes" id="UP000295447"/>
    </source>
</evidence>
<accession>A0A4R7ZJV4</accession>
<protein>
    <submittedName>
        <fullName evidence="1">Uncharacterized protein</fullName>
    </submittedName>
</protein>
<comment type="caution">
    <text evidence="1">The sequence shown here is derived from an EMBL/GenBank/DDBJ whole genome shotgun (WGS) entry which is preliminary data.</text>
</comment>
<dbReference type="EMBL" id="SODF01000002">
    <property type="protein sequence ID" value="TDW17595.1"/>
    <property type="molecule type" value="Genomic_DNA"/>
</dbReference>
<reference evidence="1 2" key="1">
    <citation type="submission" date="2019-03" db="EMBL/GenBank/DDBJ databases">
        <title>Genomic Encyclopedia of Type Strains, Phase III (KMG-III): the genomes of soil and plant-associated and newly described type strains.</title>
        <authorList>
            <person name="Whitman W."/>
        </authorList>
    </citation>
    <scope>NUCLEOTIDE SEQUENCE [LARGE SCALE GENOMIC DNA]</scope>
    <source>
        <strain evidence="1 2">VKM Ac-2570</strain>
    </source>
</reference>
<dbReference type="AlphaFoldDB" id="A0A4R7ZJV4"/>
<evidence type="ECO:0000313" key="1">
    <source>
        <dbReference type="EMBL" id="TDW17595.1"/>
    </source>
</evidence>
<sequence length="139" mass="15595">MPDAVQVSLTTEERMFLLKGLGEWGGPARCTDQLAIGMGFEGRDHFHEAVARLREALQAGEPLSHEDWRRVLLETEVVFVSDVVGSGLDWSTTSGITDSDSIGLLRSIQRKMPRWRPTFQFTLDRQGDVVISEPERPRG</sequence>
<organism evidence="1 2">
    <name type="scientific">Kribbella kalugense</name>
    <dbReference type="NCBI Taxonomy" id="2512221"/>
    <lineage>
        <taxon>Bacteria</taxon>
        <taxon>Bacillati</taxon>
        <taxon>Actinomycetota</taxon>
        <taxon>Actinomycetes</taxon>
        <taxon>Propionibacteriales</taxon>
        <taxon>Kribbellaceae</taxon>
        <taxon>Kribbella</taxon>
    </lineage>
</organism>
<keyword evidence="2" id="KW-1185">Reference proteome</keyword>
<dbReference type="RefSeq" id="WP_202874788.1">
    <property type="nucleotide sequence ID" value="NZ_SODF01000002.1"/>
</dbReference>
<name>A0A4R7ZJV4_9ACTN</name>
<proteinExistence type="predicted"/>